<organism evidence="2 3">
    <name type="scientific">Oxalobacter formigenes OXCC13</name>
    <dbReference type="NCBI Taxonomy" id="556269"/>
    <lineage>
        <taxon>Bacteria</taxon>
        <taxon>Pseudomonadati</taxon>
        <taxon>Pseudomonadota</taxon>
        <taxon>Betaproteobacteria</taxon>
        <taxon>Burkholderiales</taxon>
        <taxon>Oxalobacteraceae</taxon>
        <taxon>Oxalobacter</taxon>
    </lineage>
</organism>
<dbReference type="Proteomes" id="UP000005089">
    <property type="component" value="Unassembled WGS sequence"/>
</dbReference>
<dbReference type="EMBL" id="GG658170">
    <property type="protein sequence ID" value="EEO29289.1"/>
    <property type="molecule type" value="Genomic_DNA"/>
</dbReference>
<reference evidence="2 3" key="1">
    <citation type="submission" date="2009-02" db="EMBL/GenBank/DDBJ databases">
        <title>The Genome Sequence of Oxalobacter formigenes OXCC13.</title>
        <authorList>
            <consortium name="The Broad Institute Genome Sequencing Platform"/>
            <person name="Ward D."/>
            <person name="Young S.K."/>
            <person name="Kodira C.D."/>
            <person name="Zeng Q."/>
            <person name="Koehrsen M."/>
            <person name="Alvarado L."/>
            <person name="Berlin A."/>
            <person name="Borenstein D."/>
            <person name="Chen Z."/>
            <person name="Engels R."/>
            <person name="Freedman E."/>
            <person name="Gellesch M."/>
            <person name="Goldberg J."/>
            <person name="Griggs A."/>
            <person name="Gujja S."/>
            <person name="Heiman D."/>
            <person name="Hepburn T."/>
            <person name="Howarth C."/>
            <person name="Jen D."/>
            <person name="Larson L."/>
            <person name="Lewis B."/>
            <person name="Mehta T."/>
            <person name="Park D."/>
            <person name="Pearson M."/>
            <person name="Roberts A."/>
            <person name="Saif S."/>
            <person name="Shea T."/>
            <person name="Shenoy N."/>
            <person name="Sisk P."/>
            <person name="Stolte C."/>
            <person name="Sykes S."/>
            <person name="Walk T."/>
            <person name="White J."/>
            <person name="Yandava C."/>
            <person name="Allison M.J."/>
            <person name="Lander E."/>
            <person name="Nusbaum C."/>
            <person name="Galagan J."/>
            <person name="Birren B."/>
        </authorList>
    </citation>
    <scope>NUCLEOTIDE SEQUENCE [LARGE SCALE GENOMIC DNA]</scope>
    <source>
        <strain evidence="2 3">OXCC13</strain>
    </source>
</reference>
<keyword evidence="1" id="KW-0472">Membrane</keyword>
<keyword evidence="1" id="KW-0812">Transmembrane</keyword>
<name>C3X7W3_OXAFO</name>
<accession>C3X7W3</accession>
<evidence type="ECO:0000313" key="3">
    <source>
        <dbReference type="Proteomes" id="UP000005089"/>
    </source>
</evidence>
<evidence type="ECO:0000256" key="1">
    <source>
        <dbReference type="SAM" id="Phobius"/>
    </source>
</evidence>
<sequence>MKKKDSIPFYAFYSAKDDIVEYASEEAKETMAAMTVSYGFLRGGSEKLLNILLSGSAGAVLLLLNDLRSSTWGCISTGLLVFSVLWAILAIVLLCRCMMAKERKLGSSSPALLIYKDPDTDEEIEAGKIKRIRLAALENAINEISTMLETMAKTLDYIRILAIVSPLIAIIASAAYMAV</sequence>
<feature type="transmembrane region" description="Helical" evidence="1">
    <location>
        <begin position="48"/>
        <end position="64"/>
    </location>
</feature>
<gene>
    <name evidence="2" type="ORF">OFBG_00317</name>
</gene>
<keyword evidence="1" id="KW-1133">Transmembrane helix</keyword>
<protein>
    <submittedName>
        <fullName evidence="2">Uncharacterized protein</fullName>
    </submittedName>
</protein>
<dbReference type="GeneID" id="77135778"/>
<feature type="transmembrane region" description="Helical" evidence="1">
    <location>
        <begin position="157"/>
        <end position="178"/>
    </location>
</feature>
<dbReference type="STRING" id="847.BRW83_1946"/>
<dbReference type="HOGENOM" id="CLU_1502056_0_0_4"/>
<feature type="transmembrane region" description="Helical" evidence="1">
    <location>
        <begin position="70"/>
        <end position="95"/>
    </location>
</feature>
<dbReference type="AlphaFoldDB" id="C3X7W3"/>
<keyword evidence="3" id="KW-1185">Reference proteome</keyword>
<evidence type="ECO:0000313" key="2">
    <source>
        <dbReference type="EMBL" id="EEO29289.1"/>
    </source>
</evidence>
<dbReference type="RefSeq" id="WP_005879657.1">
    <property type="nucleotide sequence ID" value="NZ_CP019430.1"/>
</dbReference>
<proteinExistence type="predicted"/>